<organism evidence="2 3">
    <name type="scientific">Rhizophagus clarus</name>
    <dbReference type="NCBI Taxonomy" id="94130"/>
    <lineage>
        <taxon>Eukaryota</taxon>
        <taxon>Fungi</taxon>
        <taxon>Fungi incertae sedis</taxon>
        <taxon>Mucoromycota</taxon>
        <taxon>Glomeromycotina</taxon>
        <taxon>Glomeromycetes</taxon>
        <taxon>Glomerales</taxon>
        <taxon>Glomeraceae</taxon>
        <taxon>Rhizophagus</taxon>
    </lineage>
</organism>
<dbReference type="STRING" id="94130.A0A2Z6SGV7"/>
<comment type="caution">
    <text evidence="2">The sequence shown here is derived from an EMBL/GenBank/DDBJ whole genome shotgun (WGS) entry which is preliminary data.</text>
</comment>
<protein>
    <recommendedName>
        <fullName evidence="1">Methyltransferase domain-containing protein</fullName>
    </recommendedName>
</protein>
<dbReference type="Pfam" id="PF13649">
    <property type="entry name" value="Methyltransf_25"/>
    <property type="match status" value="1"/>
</dbReference>
<feature type="domain" description="Methyltransferase" evidence="1">
    <location>
        <begin position="79"/>
        <end position="164"/>
    </location>
</feature>
<name>A0A2Z6SGV7_9GLOM</name>
<keyword evidence="3" id="KW-1185">Reference proteome</keyword>
<dbReference type="EMBL" id="BEXD01004328">
    <property type="protein sequence ID" value="GBC09800.1"/>
    <property type="molecule type" value="Genomic_DNA"/>
</dbReference>
<dbReference type="SUPFAM" id="SSF53335">
    <property type="entry name" value="S-adenosyl-L-methionine-dependent methyltransferases"/>
    <property type="match status" value="1"/>
</dbReference>
<dbReference type="Gene3D" id="3.40.50.150">
    <property type="entry name" value="Vaccinia Virus protein VP39"/>
    <property type="match status" value="1"/>
</dbReference>
<dbReference type="AlphaFoldDB" id="A0A2Z6SGV7"/>
<gene>
    <name evidence="2" type="ORF">RclHR1_09110007</name>
</gene>
<sequence length="260" mass="30161">MGNINSRFKLRKTKPKPQLIPKKSQEFVNEEKELADYYLSNNDFNDLDRQHMHNFIIKYIFQGSFSAPVEENLTLGCKVLDVACGPATWLLDLASKYENSIFFGLDIKPIFPREIKPSNLKFVQADILNRLPFRDNNFEFTHIESMVNILTTGQWDFVLSELIRSIIHLNSILESKQNIGTVHRDEKIVIFGPNGGKAGLTYQEVVTLFLTTNLAVKELSAEMRIPEERFKKMIEYLKEELKGNYTSKGHVLRFWAQKIR</sequence>
<dbReference type="InterPro" id="IPR041698">
    <property type="entry name" value="Methyltransf_25"/>
</dbReference>
<reference evidence="2 3" key="1">
    <citation type="submission" date="2017-11" db="EMBL/GenBank/DDBJ databases">
        <title>The genome of Rhizophagus clarus HR1 reveals common genetic basis of auxotrophy among arbuscular mycorrhizal fungi.</title>
        <authorList>
            <person name="Kobayashi Y."/>
        </authorList>
    </citation>
    <scope>NUCLEOTIDE SEQUENCE [LARGE SCALE GENOMIC DNA]</scope>
    <source>
        <strain evidence="2 3">HR1</strain>
    </source>
</reference>
<dbReference type="InterPro" id="IPR029063">
    <property type="entry name" value="SAM-dependent_MTases_sf"/>
</dbReference>
<dbReference type="CDD" id="cd02440">
    <property type="entry name" value="AdoMet_MTases"/>
    <property type="match status" value="1"/>
</dbReference>
<evidence type="ECO:0000313" key="3">
    <source>
        <dbReference type="Proteomes" id="UP000247702"/>
    </source>
</evidence>
<evidence type="ECO:0000313" key="2">
    <source>
        <dbReference type="EMBL" id="GBC09800.1"/>
    </source>
</evidence>
<dbReference type="Proteomes" id="UP000247702">
    <property type="component" value="Unassembled WGS sequence"/>
</dbReference>
<proteinExistence type="predicted"/>
<accession>A0A2Z6SGV7</accession>
<evidence type="ECO:0000259" key="1">
    <source>
        <dbReference type="Pfam" id="PF13649"/>
    </source>
</evidence>